<dbReference type="EMBL" id="JADGJH010000349">
    <property type="protein sequence ID" value="KAJ3130818.1"/>
    <property type="molecule type" value="Genomic_DNA"/>
</dbReference>
<organism evidence="1 2">
    <name type="scientific">Physocladia obscura</name>
    <dbReference type="NCBI Taxonomy" id="109957"/>
    <lineage>
        <taxon>Eukaryota</taxon>
        <taxon>Fungi</taxon>
        <taxon>Fungi incertae sedis</taxon>
        <taxon>Chytridiomycota</taxon>
        <taxon>Chytridiomycota incertae sedis</taxon>
        <taxon>Chytridiomycetes</taxon>
        <taxon>Chytridiales</taxon>
        <taxon>Chytriomycetaceae</taxon>
        <taxon>Physocladia</taxon>
    </lineage>
</organism>
<protein>
    <submittedName>
        <fullName evidence="1">Uncharacterized protein</fullName>
    </submittedName>
</protein>
<evidence type="ECO:0000313" key="2">
    <source>
        <dbReference type="Proteomes" id="UP001211907"/>
    </source>
</evidence>
<gene>
    <name evidence="1" type="ORF">HK100_007390</name>
</gene>
<keyword evidence="2" id="KW-1185">Reference proteome</keyword>
<dbReference type="AlphaFoldDB" id="A0AAD5T5C2"/>
<name>A0AAD5T5C2_9FUNG</name>
<proteinExistence type="predicted"/>
<dbReference type="Proteomes" id="UP001211907">
    <property type="component" value="Unassembled WGS sequence"/>
</dbReference>
<reference evidence="1" key="1">
    <citation type="submission" date="2020-05" db="EMBL/GenBank/DDBJ databases">
        <title>Phylogenomic resolution of chytrid fungi.</title>
        <authorList>
            <person name="Stajich J.E."/>
            <person name="Amses K."/>
            <person name="Simmons R."/>
            <person name="Seto K."/>
            <person name="Myers J."/>
            <person name="Bonds A."/>
            <person name="Quandt C.A."/>
            <person name="Barry K."/>
            <person name="Liu P."/>
            <person name="Grigoriev I."/>
            <person name="Longcore J.E."/>
            <person name="James T.Y."/>
        </authorList>
    </citation>
    <scope>NUCLEOTIDE SEQUENCE</scope>
    <source>
        <strain evidence="1">JEL0513</strain>
    </source>
</reference>
<evidence type="ECO:0000313" key="1">
    <source>
        <dbReference type="EMBL" id="KAJ3130818.1"/>
    </source>
</evidence>
<accession>A0AAD5T5C2</accession>
<sequence>MSMVWCSHIQVTIHETTRILARSPNPDEFSLFLQQNPHLFWSGLWTIHYDKNVIMTPSAREKFILPNKRPLPSYMALRDSEVSISASILTATPVKKTGFSFLSSFLTKTTTGIKTKTSTSLPSPEEIVRMMSKINQTNAELDNFILNTGFETANLRFLNAVNSGTLSKFSHAIFLRFVFLNIITVKQQNRPRSEGTAQILDGIESYFQKCTSLLVATDFESDESIWTRNRGMTYICFWIQIVTASLMAVKSPGALTDFEIFINEGIARELAWEGLWRLYYSERAMQSIEAEVLILPADLKKIPTYLAK</sequence>
<comment type="caution">
    <text evidence="1">The sequence shown here is derived from an EMBL/GenBank/DDBJ whole genome shotgun (WGS) entry which is preliminary data.</text>
</comment>